<dbReference type="Gene3D" id="3.40.50.2000">
    <property type="entry name" value="Glycogen Phosphorylase B"/>
    <property type="match status" value="1"/>
</dbReference>
<dbReference type="Proteomes" id="UP000253606">
    <property type="component" value="Chromosome"/>
</dbReference>
<proteinExistence type="predicted"/>
<dbReference type="SUPFAM" id="SSF53756">
    <property type="entry name" value="UDP-Glycosyltransferase/glycogen phosphorylase"/>
    <property type="match status" value="1"/>
</dbReference>
<sequence length="458" mass="49960">MESSSPGVVFLGQDYTRELRSDRARMYRGKKRVLIVGSTDLITPNAGKQFVWRGFLDYLKSKMAEIEVLYIDTSVTDNNSSVIGDAAPVVTLAERSRSMAALQALGGVLFGNPLQLGLWYSRSHAKSIQKAAAEFDPDVVVFDTIRAGLYLRSIKEQLPDTRITLFLDDLTSLRYSQLAKTAGRGAASPLDRVSNSVSPVIYALSHLPALQRIAYAYEAATLSRWERRLIEEAGVTTLMAEQEVDLSKQLVPGADVRVMPVRAKSRANGCVRASSPGRKAERSPIPEYIVVGDWGTAHNRDALMHLCEMVPALKEASIPFAIKMLGRGAPQEALNSLSSLGEARFSYHGYVPDLRELYTKAWYSLVPVRVATGVRVKVIEAWSWGLPVLTTDAGVRGMPFADGVNGAMFADAESLIEAMGRLADGEVQKRLACGATETFSNNYDTAATDSKYAGILGL</sequence>
<organism evidence="1 2">
    <name type="scientific">Acidisarcina polymorpha</name>
    <dbReference type="NCBI Taxonomy" id="2211140"/>
    <lineage>
        <taxon>Bacteria</taxon>
        <taxon>Pseudomonadati</taxon>
        <taxon>Acidobacteriota</taxon>
        <taxon>Terriglobia</taxon>
        <taxon>Terriglobales</taxon>
        <taxon>Acidobacteriaceae</taxon>
        <taxon>Acidisarcina</taxon>
    </lineage>
</organism>
<dbReference type="EMBL" id="CP030840">
    <property type="protein sequence ID" value="AXC09492.1"/>
    <property type="molecule type" value="Genomic_DNA"/>
</dbReference>
<keyword evidence="1" id="KW-0808">Transferase</keyword>
<dbReference type="KEGG" id="abas:ACPOL_0105"/>
<name>A0A2Z5FRZ3_9BACT</name>
<dbReference type="GO" id="GO:0016740">
    <property type="term" value="F:transferase activity"/>
    <property type="evidence" value="ECO:0007669"/>
    <property type="project" value="UniProtKB-KW"/>
</dbReference>
<accession>A0A2Z5FRZ3</accession>
<reference evidence="1" key="1">
    <citation type="journal article" date="2018" name="Front. Microbiol.">
        <title>Hydrolytic Capabilities as a Key to Environmental Success: Chitinolytic and Cellulolytic Acidobacteria From Acidic Sub-arctic Soils and Boreal Peatlands.</title>
        <authorList>
            <person name="Belova S.E."/>
            <person name="Ravin N.V."/>
            <person name="Pankratov T.A."/>
            <person name="Rakitin A.L."/>
            <person name="Ivanova A.A."/>
            <person name="Beletsky A.V."/>
            <person name="Mardanov A.V."/>
            <person name="Sinninghe Damste J.S."/>
            <person name="Dedysh S.N."/>
        </authorList>
    </citation>
    <scope>NUCLEOTIDE SEQUENCE [LARGE SCALE GENOMIC DNA]</scope>
    <source>
        <strain evidence="1">SBC82</strain>
    </source>
</reference>
<gene>
    <name evidence="1" type="ORF">ACPOL_0105</name>
</gene>
<evidence type="ECO:0000313" key="1">
    <source>
        <dbReference type="EMBL" id="AXC09492.1"/>
    </source>
</evidence>
<keyword evidence="2" id="KW-1185">Reference proteome</keyword>
<evidence type="ECO:0000313" key="2">
    <source>
        <dbReference type="Proteomes" id="UP000253606"/>
    </source>
</evidence>
<protein>
    <submittedName>
        <fullName evidence="1">Glycosyltransferase</fullName>
    </submittedName>
</protein>
<dbReference type="AlphaFoldDB" id="A0A2Z5FRZ3"/>
<dbReference type="Pfam" id="PF13692">
    <property type="entry name" value="Glyco_trans_1_4"/>
    <property type="match status" value="1"/>
</dbReference>